<evidence type="ECO:0000313" key="1">
    <source>
        <dbReference type="EMBL" id="QAU06500.1"/>
    </source>
</evidence>
<dbReference type="KEGG" id="vg:60324640"/>
<gene>
    <name evidence="1" type="primary">82</name>
    <name evidence="1" type="ORF">SEA_KISI_82</name>
</gene>
<evidence type="ECO:0000313" key="2">
    <source>
        <dbReference type="Proteomes" id="UP000290331"/>
    </source>
</evidence>
<organism evidence="1 2">
    <name type="scientific">Mycobacterium phage KiSi</name>
    <dbReference type="NCBI Taxonomy" id="2507856"/>
    <lineage>
        <taxon>Viruses</taxon>
        <taxon>Duplodnaviria</taxon>
        <taxon>Heunggongvirae</taxon>
        <taxon>Uroviricota</taxon>
        <taxon>Caudoviricetes</taxon>
        <taxon>Weiservirinae</taxon>
        <taxon>Anayavirus</taxon>
        <taxon>Anayavirus kisi</taxon>
    </lineage>
</organism>
<protein>
    <submittedName>
        <fullName evidence="1">Uncharacterized protein</fullName>
    </submittedName>
</protein>
<dbReference type="GeneID" id="60324640"/>
<keyword evidence="2" id="KW-1185">Reference proteome</keyword>
<sequence>MSAAQRAQRSVAEVFPARTDAQGRTWYRPVRDAGTDLSQWGWTSQRKLAHPDYLAAADESTGGLHPEGLCGGDCSGCVSEGEGGGRDGSEALDDVARGYRALAEASEVLTGGLW</sequence>
<dbReference type="Proteomes" id="UP000290331">
    <property type="component" value="Segment"/>
</dbReference>
<dbReference type="RefSeq" id="YP_009953173.1">
    <property type="nucleotide sequence ID" value="NC_051619.1"/>
</dbReference>
<reference evidence="1 2" key="1">
    <citation type="submission" date="2019-01" db="EMBL/GenBank/DDBJ databases">
        <authorList>
            <person name="Kinder M."/>
            <person name="Sitio E."/>
            <person name="Ackerson L."/>
            <person name="Anderson L."/>
            <person name="Cottrell A."/>
            <person name="Eggleston T."/>
            <person name="Kiefer A."/>
            <person name="Ukcamaj A."/>
            <person name="Vendrell P."/>
            <person name="Waytashek C."/>
            <person name="Yeo A."/>
            <person name="Braley A.B."/>
            <person name="Ettinger A.-S.H."/>
            <person name="Ettinger W.F."/>
            <person name="Anders K.R."/>
            <person name="Bradley K.W."/>
            <person name="Asai D.J."/>
            <person name="Bowman C.A."/>
            <person name="Russell D.A."/>
            <person name="Pope W.H."/>
            <person name="Jacobs-Sera D."/>
            <person name="Hendrix R.W."/>
            <person name="Hatfull G.F."/>
        </authorList>
    </citation>
    <scope>NUCLEOTIDE SEQUENCE [LARGE SCALE GENOMIC DNA]</scope>
</reference>
<accession>A0A410TBR7</accession>
<dbReference type="EMBL" id="MK376955">
    <property type="protein sequence ID" value="QAU06500.1"/>
    <property type="molecule type" value="Genomic_DNA"/>
</dbReference>
<proteinExistence type="predicted"/>
<name>A0A410TBR7_9CAUD</name>